<dbReference type="GO" id="GO:0003677">
    <property type="term" value="F:DNA binding"/>
    <property type="evidence" value="ECO:0007669"/>
    <property type="project" value="UniProtKB-KW"/>
</dbReference>
<dbReference type="PANTHER" id="PTHR33175:SF3">
    <property type="entry name" value="DNA-BINDING PROTEIN HU-BETA"/>
    <property type="match status" value="1"/>
</dbReference>
<keyword evidence="2" id="KW-0226">DNA condensation</keyword>
<comment type="similarity">
    <text evidence="1 4">Belongs to the bacterial histone-like protein family.</text>
</comment>
<dbReference type="PANTHER" id="PTHR33175">
    <property type="entry name" value="DNA-BINDING PROTEIN HU"/>
    <property type="match status" value="1"/>
</dbReference>
<gene>
    <name evidence="5" type="primary">hup</name>
    <name evidence="5" type="synonym">hllA</name>
    <name evidence="5" type="synonym">hstH</name>
    <name evidence="5" type="ordered locus">BB3653</name>
</gene>
<dbReference type="PRINTS" id="PR01727">
    <property type="entry name" value="DNABINDINGHU"/>
</dbReference>
<evidence type="ECO:0000256" key="3">
    <source>
        <dbReference type="ARBA" id="ARBA00023125"/>
    </source>
</evidence>
<evidence type="ECO:0000256" key="1">
    <source>
        <dbReference type="ARBA" id="ARBA00010529"/>
    </source>
</evidence>
<keyword evidence="3 5" id="KW-0238">DNA-binding</keyword>
<dbReference type="SMART" id="SM00411">
    <property type="entry name" value="BHL"/>
    <property type="match status" value="1"/>
</dbReference>
<protein>
    <submittedName>
        <fullName evidence="5">Histone-like DNA-binding protein</fullName>
    </submittedName>
</protein>
<dbReference type="RefSeq" id="WP_010926916.1">
    <property type="nucleotide sequence ID" value="NC_002927.3"/>
</dbReference>
<dbReference type="CDD" id="cd13831">
    <property type="entry name" value="HU"/>
    <property type="match status" value="1"/>
</dbReference>
<dbReference type="HOGENOM" id="CLU_105066_3_3_4"/>
<dbReference type="Pfam" id="PF00216">
    <property type="entry name" value="Bac_DNA_binding"/>
    <property type="match status" value="1"/>
</dbReference>
<evidence type="ECO:0000313" key="6">
    <source>
        <dbReference type="Proteomes" id="UP000001027"/>
    </source>
</evidence>
<organism evidence="5 6">
    <name type="scientific">Bordetella bronchiseptica (strain ATCC BAA-588 / NCTC 13252 / RB50)</name>
    <name type="common">Alcaligenes bronchisepticus</name>
    <dbReference type="NCBI Taxonomy" id="257310"/>
    <lineage>
        <taxon>Bacteria</taxon>
        <taxon>Pseudomonadati</taxon>
        <taxon>Pseudomonadota</taxon>
        <taxon>Betaproteobacteria</taxon>
        <taxon>Burkholderiales</taxon>
        <taxon>Alcaligenaceae</taxon>
        <taxon>Bordetella</taxon>
    </lineage>
</organism>
<dbReference type="InterPro" id="IPR000119">
    <property type="entry name" value="Hist_DNA-bd"/>
</dbReference>
<accession>A0A0H3LYT9</accession>
<dbReference type="Proteomes" id="UP000001027">
    <property type="component" value="Chromosome"/>
</dbReference>
<evidence type="ECO:0000256" key="4">
    <source>
        <dbReference type="RuleBase" id="RU003939"/>
    </source>
</evidence>
<dbReference type="EMBL" id="BX640448">
    <property type="protein sequence ID" value="CAE35626.1"/>
    <property type="molecule type" value="Genomic_DNA"/>
</dbReference>
<reference evidence="6" key="1">
    <citation type="journal article" date="2003" name="Nat. Genet.">
        <title>Comparative analysis of the genome sequences of Bordetella pertussis, Bordetella parapertussis and Bordetella bronchiseptica.</title>
        <authorList>
            <person name="Parkhill J."/>
            <person name="Sebaihia M."/>
            <person name="Preston A."/>
            <person name="Murphy L.D."/>
            <person name="Thomson N.R."/>
            <person name="Harris D.E."/>
            <person name="Holden M.T.G."/>
            <person name="Churcher C.M."/>
            <person name="Bentley S.D."/>
            <person name="Mungall K.L."/>
            <person name="Cerdeno-Tarraga A.-M."/>
            <person name="Temple L."/>
            <person name="James K.D."/>
            <person name="Harris B."/>
            <person name="Quail M.A."/>
            <person name="Achtman M."/>
            <person name="Atkin R."/>
            <person name="Baker S."/>
            <person name="Basham D."/>
            <person name="Bason N."/>
            <person name="Cherevach I."/>
            <person name="Chillingworth T."/>
            <person name="Collins M."/>
            <person name="Cronin A."/>
            <person name="Davis P."/>
            <person name="Doggett J."/>
            <person name="Feltwell T."/>
            <person name="Goble A."/>
            <person name="Hamlin N."/>
            <person name="Hauser H."/>
            <person name="Holroyd S."/>
            <person name="Jagels K."/>
            <person name="Leather S."/>
            <person name="Moule S."/>
            <person name="Norberczak H."/>
            <person name="O'Neil S."/>
            <person name="Ormond D."/>
            <person name="Price C."/>
            <person name="Rabbinowitsch E."/>
            <person name="Rutter S."/>
            <person name="Sanders M."/>
            <person name="Saunders D."/>
            <person name="Seeger K."/>
            <person name="Sharp S."/>
            <person name="Simmonds M."/>
            <person name="Skelton J."/>
            <person name="Squares R."/>
            <person name="Squares S."/>
            <person name="Stevens K."/>
            <person name="Unwin L."/>
            <person name="Whitehead S."/>
            <person name="Barrell B.G."/>
            <person name="Maskell D.J."/>
        </authorList>
    </citation>
    <scope>NUCLEOTIDE SEQUENCE [LARGE SCALE GENOMIC DNA]</scope>
    <source>
        <strain evidence="6">ATCC BAA-588 / NCTC 13252 / RB50</strain>
    </source>
</reference>
<sequence>MSLTKKDLIATLSYETGFSRRDTENMVDVLTSTISEQLIAGEEFTLPGVGKFSTSQRAARTGRNPQTGEPVEIAASVAVKFSASKTLKDQVNA</sequence>
<dbReference type="KEGG" id="bbr:BB3653"/>
<dbReference type="GO" id="GO:0030261">
    <property type="term" value="P:chromosome condensation"/>
    <property type="evidence" value="ECO:0007669"/>
    <property type="project" value="UniProtKB-KW"/>
</dbReference>
<dbReference type="Gene3D" id="4.10.520.10">
    <property type="entry name" value="IHF-like DNA-binding proteins"/>
    <property type="match status" value="1"/>
</dbReference>
<evidence type="ECO:0000313" key="5">
    <source>
        <dbReference type="EMBL" id="CAE35626.1"/>
    </source>
</evidence>
<evidence type="ECO:0000256" key="2">
    <source>
        <dbReference type="ARBA" id="ARBA00023067"/>
    </source>
</evidence>
<dbReference type="AlphaFoldDB" id="A0A0H3LYT9"/>
<proteinExistence type="inferred from homology"/>
<dbReference type="GO" id="GO:0030527">
    <property type="term" value="F:structural constituent of chromatin"/>
    <property type="evidence" value="ECO:0007669"/>
    <property type="project" value="InterPro"/>
</dbReference>
<name>A0A0H3LYT9_BORBR</name>
<dbReference type="InterPro" id="IPR010992">
    <property type="entry name" value="IHF-like_DNA-bd_dom_sf"/>
</dbReference>
<dbReference type="SUPFAM" id="SSF47729">
    <property type="entry name" value="IHF-like DNA-binding proteins"/>
    <property type="match status" value="1"/>
</dbReference>
<dbReference type="eggNOG" id="COG0776">
    <property type="taxonomic scope" value="Bacteria"/>
</dbReference>